<feature type="region of interest" description="Disordered" evidence="1">
    <location>
        <begin position="1"/>
        <end position="117"/>
    </location>
</feature>
<evidence type="ECO:0000313" key="2">
    <source>
        <dbReference type="EMBL" id="RKO91812.1"/>
    </source>
</evidence>
<organism evidence="2 3">
    <name type="scientific">Blyttiomyces helicus</name>
    <dbReference type="NCBI Taxonomy" id="388810"/>
    <lineage>
        <taxon>Eukaryota</taxon>
        <taxon>Fungi</taxon>
        <taxon>Fungi incertae sedis</taxon>
        <taxon>Chytridiomycota</taxon>
        <taxon>Chytridiomycota incertae sedis</taxon>
        <taxon>Chytridiomycetes</taxon>
        <taxon>Chytridiomycetes incertae sedis</taxon>
        <taxon>Blyttiomyces</taxon>
    </lineage>
</organism>
<name>A0A4P9WHF4_9FUNG</name>
<dbReference type="EMBL" id="KZ994893">
    <property type="protein sequence ID" value="RKO91812.1"/>
    <property type="molecule type" value="Genomic_DNA"/>
</dbReference>
<feature type="compositionally biased region" description="Basic and acidic residues" evidence="1">
    <location>
        <begin position="12"/>
        <end position="30"/>
    </location>
</feature>
<feature type="compositionally biased region" description="Low complexity" evidence="1">
    <location>
        <begin position="57"/>
        <end position="66"/>
    </location>
</feature>
<dbReference type="AlphaFoldDB" id="A0A4P9WHF4"/>
<feature type="region of interest" description="Disordered" evidence="1">
    <location>
        <begin position="467"/>
        <end position="490"/>
    </location>
</feature>
<evidence type="ECO:0000313" key="3">
    <source>
        <dbReference type="Proteomes" id="UP000269721"/>
    </source>
</evidence>
<proteinExistence type="predicted"/>
<feature type="compositionally biased region" description="Basic and acidic residues" evidence="1">
    <location>
        <begin position="69"/>
        <end position="82"/>
    </location>
</feature>
<dbReference type="Proteomes" id="UP000269721">
    <property type="component" value="Unassembled WGS sequence"/>
</dbReference>
<sequence length="561" mass="61562">MRYAEQPQECGDPERTRSEIGGRGDPRRSDWGTLGAPTAQRDGQWRSRRTGIPLPAPASSSNPSASVIDTDRLQKEHLRETPPRTMLPSPPGQDLNSSRKRKHGEPDDGVRGKSPKVSSGWRLRFDWVTASNQHHRLPAAASDPDERKPLAVQRGGPAAGRGYEAGEDRGAARVADSEKILKMESEIRSLRLIGNHHRSPNDPPYYNHSADLMTSKSTCLKAKLEAEKEKALAFESARALNELSKTYSDFRAATGAQILEYQKNRREEIERAEAAEAAIRDEVNLAQDQIRAIEARNAELEAKIRADRVQWDNERVQMAAMIELLREIEKDTKEKQQLESRVRKNLPSVHEESGGEHGSGMRPGEDEGRVAADSLSQPDTPRDRAPPASGTAPVHSRTTETYPPRASPPNPPTRGAADAAYTRSAPVGYPHVYIPPHMRAPQPPLPRSNAFTAPAGGGFAVATPSAINNAQPCSSPSTSSSADLDAGQRPEPEVTLFKHSICYAPIWGPWGVPVSPSPTPLLIHQTKAALFVEDPRRRMERKECDQGTVAIKVVRGRSARL</sequence>
<feature type="region of interest" description="Disordered" evidence="1">
    <location>
        <begin position="333"/>
        <end position="418"/>
    </location>
</feature>
<gene>
    <name evidence="2" type="ORF">BDK51DRAFT_37137</name>
</gene>
<reference evidence="3" key="1">
    <citation type="journal article" date="2018" name="Nat. Microbiol.">
        <title>Leveraging single-cell genomics to expand the fungal tree of life.</title>
        <authorList>
            <person name="Ahrendt S.R."/>
            <person name="Quandt C.A."/>
            <person name="Ciobanu D."/>
            <person name="Clum A."/>
            <person name="Salamov A."/>
            <person name="Andreopoulos B."/>
            <person name="Cheng J.F."/>
            <person name="Woyke T."/>
            <person name="Pelin A."/>
            <person name="Henrissat B."/>
            <person name="Reynolds N.K."/>
            <person name="Benny G.L."/>
            <person name="Smith M.E."/>
            <person name="James T.Y."/>
            <person name="Grigoriev I.V."/>
        </authorList>
    </citation>
    <scope>NUCLEOTIDE SEQUENCE [LARGE SCALE GENOMIC DNA]</scope>
</reference>
<keyword evidence="3" id="KW-1185">Reference proteome</keyword>
<feature type="region of interest" description="Disordered" evidence="1">
    <location>
        <begin position="135"/>
        <end position="170"/>
    </location>
</feature>
<accession>A0A4P9WHF4</accession>
<feature type="compositionally biased region" description="Basic and acidic residues" evidence="1">
    <location>
        <begin position="333"/>
        <end position="342"/>
    </location>
</feature>
<dbReference type="OrthoDB" id="2161687at2759"/>
<protein>
    <submittedName>
        <fullName evidence="2">Uncharacterized protein</fullName>
    </submittedName>
</protein>
<evidence type="ECO:0000256" key="1">
    <source>
        <dbReference type="SAM" id="MobiDB-lite"/>
    </source>
</evidence>
<feature type="non-terminal residue" evidence="2">
    <location>
        <position position="561"/>
    </location>
</feature>